<keyword evidence="1" id="KW-0812">Transmembrane</keyword>
<gene>
    <name evidence="2" type="ORF">SDAV_001287</name>
</gene>
<dbReference type="Proteomes" id="UP000253689">
    <property type="component" value="Chromosome"/>
</dbReference>
<feature type="transmembrane region" description="Helical" evidence="1">
    <location>
        <begin position="29"/>
        <end position="53"/>
    </location>
</feature>
<dbReference type="KEGG" id="sphh:SDAV_001287"/>
<keyword evidence="1" id="KW-1133">Transmembrane helix</keyword>
<dbReference type="AlphaFoldDB" id="A0A345DPW6"/>
<name>A0A345DPW6_9MOLU</name>
<reference evidence="3" key="1">
    <citation type="submission" date="2018-07" db="EMBL/GenBank/DDBJ databases">
        <title>Complete Genome Sequence of Spiroplasma phoeniceum.</title>
        <authorList>
            <person name="Davis R.E."/>
            <person name="Shao J.Y."/>
            <person name="Zhao Y."/>
            <person name="Silver A."/>
            <person name="Stump z."/>
            <person name="Gasparich G."/>
        </authorList>
    </citation>
    <scope>NUCLEOTIDE SEQUENCE [LARGE SCALE GENOMIC DNA]</scope>
    <source>
        <strain evidence="3">P40</strain>
    </source>
</reference>
<accession>A0A345DPW6</accession>
<keyword evidence="1" id="KW-0472">Membrane</keyword>
<evidence type="ECO:0000313" key="3">
    <source>
        <dbReference type="Proteomes" id="UP000253689"/>
    </source>
</evidence>
<evidence type="ECO:0000313" key="2">
    <source>
        <dbReference type="EMBL" id="AXF96254.1"/>
    </source>
</evidence>
<dbReference type="EMBL" id="CP031088">
    <property type="protein sequence ID" value="AXF96254.1"/>
    <property type="molecule type" value="Genomic_DNA"/>
</dbReference>
<proteinExistence type="predicted"/>
<protein>
    <submittedName>
        <fullName evidence="2">Spiroplasma plectrovirus-related protein</fullName>
    </submittedName>
</protein>
<sequence>MDAGTTGIIKAIEGWAGMLAKWAGGFTTWFLAFLGANAILIIPIVLMFVVLGIETLRKLIHGY</sequence>
<evidence type="ECO:0000256" key="1">
    <source>
        <dbReference type="SAM" id="Phobius"/>
    </source>
</evidence>
<organism evidence="2 3">
    <name type="scientific">Spiroplasma phoeniceum P40</name>
    <dbReference type="NCBI Taxonomy" id="1276259"/>
    <lineage>
        <taxon>Bacteria</taxon>
        <taxon>Bacillati</taxon>
        <taxon>Mycoplasmatota</taxon>
        <taxon>Mollicutes</taxon>
        <taxon>Entomoplasmatales</taxon>
        <taxon>Spiroplasmataceae</taxon>
        <taxon>Spiroplasma</taxon>
    </lineage>
</organism>
<dbReference type="RefSeq" id="WP_114564913.1">
    <property type="nucleotide sequence ID" value="NZ_CP031088.1"/>
</dbReference>
<keyword evidence="3" id="KW-1185">Reference proteome</keyword>